<dbReference type="Proteomes" id="UP000593567">
    <property type="component" value="Unassembled WGS sequence"/>
</dbReference>
<evidence type="ECO:0000313" key="4">
    <source>
        <dbReference type="Proteomes" id="UP000593567"/>
    </source>
</evidence>
<keyword evidence="2" id="KW-0812">Transmembrane</keyword>
<evidence type="ECO:0000256" key="2">
    <source>
        <dbReference type="SAM" id="Phobius"/>
    </source>
</evidence>
<feature type="compositionally biased region" description="Low complexity" evidence="1">
    <location>
        <begin position="271"/>
        <end position="286"/>
    </location>
</feature>
<reference evidence="3" key="1">
    <citation type="submission" date="2020-06" db="EMBL/GenBank/DDBJ databases">
        <title>Draft genome of Bugula neritina, a colonial animal packing powerful symbionts and potential medicines.</title>
        <authorList>
            <person name="Rayko M."/>
        </authorList>
    </citation>
    <scope>NUCLEOTIDE SEQUENCE [LARGE SCALE GENOMIC DNA]</scope>
    <source>
        <strain evidence="3">Kwan_BN1</strain>
    </source>
</reference>
<feature type="region of interest" description="Disordered" evidence="1">
    <location>
        <begin position="100"/>
        <end position="144"/>
    </location>
</feature>
<evidence type="ECO:0000313" key="3">
    <source>
        <dbReference type="EMBL" id="KAF6023799.1"/>
    </source>
</evidence>
<feature type="transmembrane region" description="Helical" evidence="2">
    <location>
        <begin position="375"/>
        <end position="401"/>
    </location>
</feature>
<organism evidence="3 4">
    <name type="scientific">Bugula neritina</name>
    <name type="common">Brown bryozoan</name>
    <name type="synonym">Sertularia neritina</name>
    <dbReference type="NCBI Taxonomy" id="10212"/>
    <lineage>
        <taxon>Eukaryota</taxon>
        <taxon>Metazoa</taxon>
        <taxon>Spiralia</taxon>
        <taxon>Lophotrochozoa</taxon>
        <taxon>Bryozoa</taxon>
        <taxon>Gymnolaemata</taxon>
        <taxon>Cheilostomatida</taxon>
        <taxon>Flustrina</taxon>
        <taxon>Buguloidea</taxon>
        <taxon>Bugulidae</taxon>
        <taxon>Bugula</taxon>
    </lineage>
</organism>
<sequence>MPDVSSLTGSISSMPRRQHLDPSQLPYSSRYIPESGDSGMYSARVRGYPSSVSTYADTDIDSVTGDQESRYKGELFQPNMAPTAAPRISQKDVRQMYGEVHPKNLLPKDLPTPSSGDELETMSDASIPSFADVPRARPRASLRRKKLAQINSGFLSDDDASVSSQLDRSKSLPRGILKNNSTDISDAESLATTSNFKRTLSGRTVRFQHNDKARTIAKKVIDYDKLDREADSADGSSKKKKNKTSSSSDPFSVMKPVGIKPARNDPKRSSSRSSQRGSKQGRQSRSSSRDRSRHGSMNRRQRAGSGRGRSSSVDSKKRSSSAERSKKEPSVSVSGEDVKIDMPESNSKPKSKSLMHDLVQQHSERRAKPRDTQKIIKWALIIGVPTVLVVIVIAVIVAVSLTGGL</sequence>
<comment type="caution">
    <text evidence="3">The sequence shown here is derived from an EMBL/GenBank/DDBJ whole genome shotgun (WGS) entry which is preliminary data.</text>
</comment>
<evidence type="ECO:0000256" key="1">
    <source>
        <dbReference type="SAM" id="MobiDB-lite"/>
    </source>
</evidence>
<feature type="compositionally biased region" description="Basic and acidic residues" evidence="1">
    <location>
        <begin position="314"/>
        <end position="329"/>
    </location>
</feature>
<keyword evidence="2" id="KW-1133">Transmembrane helix</keyword>
<proteinExistence type="predicted"/>
<keyword evidence="2" id="KW-0472">Membrane</keyword>
<gene>
    <name evidence="3" type="ORF">EB796_017901</name>
</gene>
<dbReference type="EMBL" id="VXIV02002663">
    <property type="protein sequence ID" value="KAF6023799.1"/>
    <property type="molecule type" value="Genomic_DNA"/>
</dbReference>
<feature type="region of interest" description="Disordered" evidence="1">
    <location>
        <begin position="216"/>
        <end position="370"/>
    </location>
</feature>
<accession>A0A7J7JC10</accession>
<feature type="compositionally biased region" description="Basic and acidic residues" evidence="1">
    <location>
        <begin position="216"/>
        <end position="231"/>
    </location>
</feature>
<dbReference type="AlphaFoldDB" id="A0A7J7JC10"/>
<protein>
    <submittedName>
        <fullName evidence="3">Uncharacterized protein</fullName>
    </submittedName>
</protein>
<name>A0A7J7JC10_BUGNE</name>
<keyword evidence="4" id="KW-1185">Reference proteome</keyword>
<feature type="compositionally biased region" description="Basic residues" evidence="1">
    <location>
        <begin position="291"/>
        <end position="302"/>
    </location>
</feature>
<feature type="region of interest" description="Disordered" evidence="1">
    <location>
        <begin position="1"/>
        <end position="43"/>
    </location>
</feature>
<feature type="compositionally biased region" description="Polar residues" evidence="1">
    <location>
        <begin position="1"/>
        <end position="15"/>
    </location>
</feature>